<sequence length="153" mass="16509">MSLRQSFAAALQVLRLRKGISQPAMAKHVDQRTVSNLELAKSSVTLDTGYKLAAGLEIEAVTLVALTIASHHQRTAREILLASLAEIEALDLADAAVPAEPERLTPLNISGAREKLEAVQELKAKGLTQAEAARQLGMPESTLRRLWHQASKG</sequence>
<organism evidence="2 3">
    <name type="scientific">Pseudomonas juntendi</name>
    <dbReference type="NCBI Taxonomy" id="2666183"/>
    <lineage>
        <taxon>Bacteria</taxon>
        <taxon>Pseudomonadati</taxon>
        <taxon>Pseudomonadota</taxon>
        <taxon>Gammaproteobacteria</taxon>
        <taxon>Pseudomonadales</taxon>
        <taxon>Pseudomonadaceae</taxon>
        <taxon>Pseudomonas</taxon>
    </lineage>
</organism>
<dbReference type="EMBL" id="JACGDA010000014">
    <property type="protein sequence ID" value="MBA6147696.1"/>
    <property type="molecule type" value="Genomic_DNA"/>
</dbReference>
<evidence type="ECO:0000313" key="2">
    <source>
        <dbReference type="EMBL" id="MBA6147696.1"/>
    </source>
</evidence>
<reference evidence="2 3" key="1">
    <citation type="submission" date="2020-07" db="EMBL/GenBank/DDBJ databases">
        <title>Diversity of carbapenemase encoding genes among Pseudomonas putida group clinical isolates in a tertiary Brazilian hospital.</title>
        <authorList>
            <person name="Alberto-Lei F."/>
            <person name="Nodari C.S."/>
            <person name="Streling A.P."/>
            <person name="Paulino J.T."/>
            <person name="Bessa-Neto F.O."/>
            <person name="Cayo R."/>
            <person name="Gales A.C."/>
        </authorList>
    </citation>
    <scope>NUCLEOTIDE SEQUENCE [LARGE SCALE GENOMIC DNA]</scope>
    <source>
        <strain evidence="2 3">11213</strain>
    </source>
</reference>
<dbReference type="InterPro" id="IPR010921">
    <property type="entry name" value="Trp_repressor/repl_initiator"/>
</dbReference>
<dbReference type="Proteomes" id="UP000577346">
    <property type="component" value="Unassembled WGS sequence"/>
</dbReference>
<dbReference type="GO" id="GO:0043565">
    <property type="term" value="F:sequence-specific DNA binding"/>
    <property type="evidence" value="ECO:0007669"/>
    <property type="project" value="InterPro"/>
</dbReference>
<gene>
    <name evidence="2" type="ORF">H4C15_09245</name>
</gene>
<dbReference type="Gene3D" id="1.10.10.10">
    <property type="entry name" value="Winged helix-like DNA-binding domain superfamily/Winged helix DNA-binding domain"/>
    <property type="match status" value="1"/>
</dbReference>
<feature type="domain" description="HTH cro/C1-type" evidence="1">
    <location>
        <begin position="11"/>
        <end position="63"/>
    </location>
</feature>
<dbReference type="SUPFAM" id="SSF47413">
    <property type="entry name" value="lambda repressor-like DNA-binding domains"/>
    <property type="match status" value="1"/>
</dbReference>
<dbReference type="InterPro" id="IPR055247">
    <property type="entry name" value="InsJ-like_HTH"/>
</dbReference>
<dbReference type="InterPro" id="IPR010982">
    <property type="entry name" value="Lambda_DNA-bd_dom_sf"/>
</dbReference>
<accession>A0A7W2LVL7</accession>
<protein>
    <submittedName>
        <fullName evidence="2">Helix-turn-helix domain-containing protein</fullName>
    </submittedName>
</protein>
<dbReference type="Gene3D" id="1.10.260.40">
    <property type="entry name" value="lambda repressor-like DNA-binding domains"/>
    <property type="match status" value="1"/>
</dbReference>
<name>A0A7W2LVL7_9PSED</name>
<dbReference type="InterPro" id="IPR036388">
    <property type="entry name" value="WH-like_DNA-bd_sf"/>
</dbReference>
<proteinExistence type="predicted"/>
<evidence type="ECO:0000259" key="1">
    <source>
        <dbReference type="PROSITE" id="PS50943"/>
    </source>
</evidence>
<dbReference type="InterPro" id="IPR001387">
    <property type="entry name" value="Cro/C1-type_HTH"/>
</dbReference>
<dbReference type="SUPFAM" id="SSF48295">
    <property type="entry name" value="TrpR-like"/>
    <property type="match status" value="1"/>
</dbReference>
<comment type="caution">
    <text evidence="2">The sequence shown here is derived from an EMBL/GenBank/DDBJ whole genome shotgun (WGS) entry which is preliminary data.</text>
</comment>
<dbReference type="CDD" id="cd00093">
    <property type="entry name" value="HTH_XRE"/>
    <property type="match status" value="1"/>
</dbReference>
<evidence type="ECO:0000313" key="3">
    <source>
        <dbReference type="Proteomes" id="UP000577346"/>
    </source>
</evidence>
<dbReference type="PROSITE" id="PS50943">
    <property type="entry name" value="HTH_CROC1"/>
    <property type="match status" value="1"/>
</dbReference>
<dbReference type="Pfam" id="PF13518">
    <property type="entry name" value="HTH_28"/>
    <property type="match status" value="1"/>
</dbReference>
<dbReference type="AlphaFoldDB" id="A0A7W2LVL7"/>
<dbReference type="RefSeq" id="WP_027615279.1">
    <property type="nucleotide sequence ID" value="NZ_JACGDA010000014.1"/>
</dbReference>